<gene>
    <name evidence="1" type="ORF">VSS16_36165</name>
</gene>
<organism evidence="1 2">
    <name type="scientific">Streptomyces broussonetiae</name>
    <dbReference type="NCBI Taxonomy" id="2686304"/>
    <lineage>
        <taxon>Bacteria</taxon>
        <taxon>Bacillati</taxon>
        <taxon>Actinomycetota</taxon>
        <taxon>Actinomycetes</taxon>
        <taxon>Kitasatosporales</taxon>
        <taxon>Streptomycetaceae</taxon>
        <taxon>Streptomyces</taxon>
    </lineage>
</organism>
<comment type="caution">
    <text evidence="1">The sequence shown here is derived from an EMBL/GenBank/DDBJ whole genome shotgun (WGS) entry which is preliminary data.</text>
</comment>
<dbReference type="EMBL" id="JAYMRP010000104">
    <property type="protein sequence ID" value="MFB8778074.1"/>
    <property type="molecule type" value="Genomic_DNA"/>
</dbReference>
<dbReference type="Proteomes" id="UP001585080">
    <property type="component" value="Unassembled WGS sequence"/>
</dbReference>
<feature type="non-terminal residue" evidence="1">
    <location>
        <position position="153"/>
    </location>
</feature>
<proteinExistence type="predicted"/>
<sequence>MSHPSVKVVPSEAPAVIEALRDVVFDGQWAVHERVRAAVAAVVRPVRSDESHRSRTRLGYQQLREVVAALGPSSAVAGNGPTVFALFDWSAVAAPDLFPLLSGHFSLAVGSVQRLGDATPEQRQALARLEDAGHVGVLLLTELGYGSNVVEMR</sequence>
<protein>
    <submittedName>
        <fullName evidence="1">Uncharacterized protein</fullName>
    </submittedName>
</protein>
<accession>A0ABV5EMJ5</accession>
<dbReference type="SUPFAM" id="SSF56645">
    <property type="entry name" value="Acyl-CoA dehydrogenase NM domain-like"/>
    <property type="match status" value="1"/>
</dbReference>
<dbReference type="RefSeq" id="WP_376736497.1">
    <property type="nucleotide sequence ID" value="NZ_JAYMRP010000104.1"/>
</dbReference>
<dbReference type="InterPro" id="IPR009100">
    <property type="entry name" value="AcylCoA_DH/oxidase_NM_dom_sf"/>
</dbReference>
<evidence type="ECO:0000313" key="2">
    <source>
        <dbReference type="Proteomes" id="UP001585080"/>
    </source>
</evidence>
<evidence type="ECO:0000313" key="1">
    <source>
        <dbReference type="EMBL" id="MFB8778074.1"/>
    </source>
</evidence>
<keyword evidence="2" id="KW-1185">Reference proteome</keyword>
<reference evidence="1 2" key="1">
    <citation type="submission" date="2024-01" db="EMBL/GenBank/DDBJ databases">
        <title>Genome mining of biosynthetic gene clusters to explore secondary metabolites of Streptomyces sp.</title>
        <authorList>
            <person name="Baig A."/>
            <person name="Ajitkumar Shintre N."/>
            <person name="Kumar H."/>
            <person name="Anbarasu A."/>
            <person name="Ramaiah S."/>
        </authorList>
    </citation>
    <scope>NUCLEOTIDE SEQUENCE [LARGE SCALE GENOMIC DNA]</scope>
    <source>
        <strain evidence="1 2">A57</strain>
    </source>
</reference>
<name>A0ABV5EMJ5_9ACTN</name>